<dbReference type="InterPro" id="IPR036390">
    <property type="entry name" value="WH_DNA-bd_sf"/>
</dbReference>
<evidence type="ECO:0000313" key="3">
    <source>
        <dbReference type="Proteomes" id="UP001174932"/>
    </source>
</evidence>
<dbReference type="InterPro" id="IPR000835">
    <property type="entry name" value="HTH_MarR-typ"/>
</dbReference>
<dbReference type="EMBL" id="JAUOZU010000010">
    <property type="protein sequence ID" value="MDO6965409.1"/>
    <property type="molecule type" value="Genomic_DNA"/>
</dbReference>
<dbReference type="InterPro" id="IPR039422">
    <property type="entry name" value="MarR/SlyA-like"/>
</dbReference>
<evidence type="ECO:0000313" key="2">
    <source>
        <dbReference type="EMBL" id="MDO6965409.1"/>
    </source>
</evidence>
<reference evidence="2" key="2">
    <citation type="submission" date="2023-07" db="EMBL/GenBank/DDBJ databases">
        <authorList>
            <person name="Shen H."/>
        </authorList>
    </citation>
    <scope>NUCLEOTIDE SEQUENCE</scope>
    <source>
        <strain evidence="2">TNR-22</strain>
    </source>
</reference>
<dbReference type="RefSeq" id="WP_304377330.1">
    <property type="nucleotide sequence ID" value="NZ_JAUOZU010000010.1"/>
</dbReference>
<dbReference type="PANTHER" id="PTHR33164">
    <property type="entry name" value="TRANSCRIPTIONAL REGULATOR, MARR FAMILY"/>
    <property type="match status" value="1"/>
</dbReference>
<reference evidence="2" key="1">
    <citation type="journal article" date="2015" name="Int. J. Syst. Evol. Microbiol.">
        <title>Rhizobium alvei sp. nov., isolated from a freshwater river.</title>
        <authorList>
            <person name="Sheu S.Y."/>
            <person name="Huang H.W."/>
            <person name="Young C.C."/>
            <person name="Chen W.M."/>
        </authorList>
    </citation>
    <scope>NUCLEOTIDE SEQUENCE</scope>
    <source>
        <strain evidence="2">TNR-22</strain>
    </source>
</reference>
<organism evidence="2 3">
    <name type="scientific">Rhizobium alvei</name>
    <dbReference type="NCBI Taxonomy" id="1132659"/>
    <lineage>
        <taxon>Bacteria</taxon>
        <taxon>Pseudomonadati</taxon>
        <taxon>Pseudomonadota</taxon>
        <taxon>Alphaproteobacteria</taxon>
        <taxon>Hyphomicrobiales</taxon>
        <taxon>Rhizobiaceae</taxon>
        <taxon>Rhizobium/Agrobacterium group</taxon>
        <taxon>Rhizobium</taxon>
    </lineage>
</organism>
<dbReference type="PROSITE" id="PS50995">
    <property type="entry name" value="HTH_MARR_2"/>
    <property type="match status" value="1"/>
</dbReference>
<dbReference type="Gene3D" id="1.10.10.10">
    <property type="entry name" value="Winged helix-like DNA-binding domain superfamily/Winged helix DNA-binding domain"/>
    <property type="match status" value="1"/>
</dbReference>
<gene>
    <name evidence="2" type="ORF">Q4481_15690</name>
</gene>
<sequence>MTQLVKTEILTELLLTVFRINGKLLQDGDVLTAPLGLTSARWQVLGAIALSGAAQTVPDIAGKMGMTRQGAQKQVDRLQANGLLASRPNPRHKRSPLYALTDEGTRAYSAISERYSKWSEALSDPLEQELLEKAMYCLTAIEARLADVDPTDPKS</sequence>
<accession>A0ABT8YQ17</accession>
<name>A0ABT8YQ17_9HYPH</name>
<dbReference type="SMART" id="SM00347">
    <property type="entry name" value="HTH_MARR"/>
    <property type="match status" value="1"/>
</dbReference>
<feature type="domain" description="HTH marR-type" evidence="1">
    <location>
        <begin position="10"/>
        <end position="140"/>
    </location>
</feature>
<comment type="caution">
    <text evidence="2">The sequence shown here is derived from an EMBL/GenBank/DDBJ whole genome shotgun (WGS) entry which is preliminary data.</text>
</comment>
<dbReference type="InterPro" id="IPR036388">
    <property type="entry name" value="WH-like_DNA-bd_sf"/>
</dbReference>
<proteinExistence type="predicted"/>
<dbReference type="SUPFAM" id="SSF46785">
    <property type="entry name" value="Winged helix' DNA-binding domain"/>
    <property type="match status" value="1"/>
</dbReference>
<keyword evidence="3" id="KW-1185">Reference proteome</keyword>
<dbReference type="PANTHER" id="PTHR33164:SF43">
    <property type="entry name" value="HTH-TYPE TRANSCRIPTIONAL REPRESSOR YETL"/>
    <property type="match status" value="1"/>
</dbReference>
<protein>
    <submittedName>
        <fullName evidence="2">MarR family transcriptional regulator</fullName>
    </submittedName>
</protein>
<evidence type="ECO:0000259" key="1">
    <source>
        <dbReference type="PROSITE" id="PS50995"/>
    </source>
</evidence>
<dbReference type="Proteomes" id="UP001174932">
    <property type="component" value="Unassembled WGS sequence"/>
</dbReference>
<dbReference type="Pfam" id="PF12802">
    <property type="entry name" value="MarR_2"/>
    <property type="match status" value="1"/>
</dbReference>